<dbReference type="AlphaFoldDB" id="A0A654LZK5"/>
<protein>
    <submittedName>
        <fullName evidence="2">Triosephosphate isomerase</fullName>
    </submittedName>
</protein>
<dbReference type="Proteomes" id="UP000058925">
    <property type="component" value="Chromosome"/>
</dbReference>
<dbReference type="GeneID" id="60422167"/>
<evidence type="ECO:0000313" key="3">
    <source>
        <dbReference type="Proteomes" id="UP000058925"/>
    </source>
</evidence>
<dbReference type="Pfam" id="PF00121">
    <property type="entry name" value="TIM"/>
    <property type="match status" value="1"/>
</dbReference>
<dbReference type="InterPro" id="IPR013785">
    <property type="entry name" value="Aldolase_TIM"/>
</dbReference>
<dbReference type="InterPro" id="IPR000652">
    <property type="entry name" value="Triosephosphate_isomerase"/>
</dbReference>
<dbReference type="EMBL" id="CP012850">
    <property type="protein sequence ID" value="ALI36417.1"/>
    <property type="molecule type" value="Genomic_DNA"/>
</dbReference>
<dbReference type="PROSITE" id="PS51440">
    <property type="entry name" value="TIM_2"/>
    <property type="match status" value="1"/>
</dbReference>
<dbReference type="NCBIfam" id="NF003302">
    <property type="entry name" value="PRK04302.1"/>
    <property type="match status" value="1"/>
</dbReference>
<proteinExistence type="predicted"/>
<name>A0A654LZK5_9ARCH</name>
<reference evidence="3" key="1">
    <citation type="submission" date="2015-10" db="EMBL/GenBank/DDBJ databases">
        <title>Niche specialization of a soil ammonia-oxidizing archaeon, Candidatus Nitrosocosmicus oleophilus.</title>
        <authorList>
            <person name="Jung M.-Y."/>
            <person name="Rhee S.-K."/>
        </authorList>
    </citation>
    <scope>NUCLEOTIDE SEQUENCE [LARGE SCALE GENOMIC DNA]</scope>
    <source>
        <strain evidence="3">MY3</strain>
    </source>
</reference>
<gene>
    <name evidence="2" type="ORF">NMY3_02217</name>
</gene>
<dbReference type="UniPathway" id="UPA00109">
    <property type="reaction ID" value="UER00189"/>
</dbReference>
<dbReference type="UniPathway" id="UPA00138"/>
<dbReference type="GO" id="GO:0006096">
    <property type="term" value="P:glycolytic process"/>
    <property type="evidence" value="ECO:0007669"/>
    <property type="project" value="UniProtKB-UniPathway"/>
</dbReference>
<accession>A0A654LZK5</accession>
<evidence type="ECO:0000313" key="2">
    <source>
        <dbReference type="EMBL" id="ALI36417.1"/>
    </source>
</evidence>
<dbReference type="GO" id="GO:0006094">
    <property type="term" value="P:gluconeogenesis"/>
    <property type="evidence" value="ECO:0007669"/>
    <property type="project" value="UniProtKB-UniPathway"/>
</dbReference>
<dbReference type="GO" id="GO:0004807">
    <property type="term" value="F:triose-phosphate isomerase activity"/>
    <property type="evidence" value="ECO:0007669"/>
    <property type="project" value="InterPro"/>
</dbReference>
<keyword evidence="1 2" id="KW-0413">Isomerase</keyword>
<dbReference type="Gene3D" id="3.20.20.70">
    <property type="entry name" value="Aldolase class I"/>
    <property type="match status" value="1"/>
</dbReference>
<organism evidence="2 3">
    <name type="scientific">Candidatus Nitrosocosmicus oleophilus</name>
    <dbReference type="NCBI Taxonomy" id="1353260"/>
    <lineage>
        <taxon>Archaea</taxon>
        <taxon>Nitrososphaerota</taxon>
        <taxon>Nitrososphaeria</taxon>
        <taxon>Nitrososphaerales</taxon>
        <taxon>Nitrososphaeraceae</taxon>
        <taxon>Candidatus Nitrosocosmicus</taxon>
    </lineage>
</organism>
<dbReference type="InterPro" id="IPR035990">
    <property type="entry name" value="TIM_sf"/>
</dbReference>
<dbReference type="KEGG" id="taa:NMY3_02217"/>
<dbReference type="RefSeq" id="WP_231099989.1">
    <property type="nucleotide sequence ID" value="NZ_CP012850.1"/>
</dbReference>
<sequence length="235" mass="25384">MKNSNKPTTGAMSERKGPLIINLKNYLEISGDKALSLTREAERVSERTDIEIILSPPLPLLAWITKNTKLSVIAQHVDTQQPGPSTGFSIPEIVKGAGGVGSLINHSEHPVNQEIIKDLVPRLRSLGLLSIVCAKNLPELKNITSMCPDYVAIEPPELIGTTKSIATEKPSLISDSFQHLKLVASQSKLICGAGINSSEDIRIAIKLGSKGILAASSVVKSKNWYEKINELASQF</sequence>
<dbReference type="SUPFAM" id="SSF51351">
    <property type="entry name" value="Triosephosphate isomerase (TIM)"/>
    <property type="match status" value="1"/>
</dbReference>
<evidence type="ECO:0000256" key="1">
    <source>
        <dbReference type="ARBA" id="ARBA00023235"/>
    </source>
</evidence>
<keyword evidence="3" id="KW-1185">Reference proteome</keyword>